<organism evidence="8 9">
    <name type="scientific">Pontivivens ytuae</name>
    <dbReference type="NCBI Taxonomy" id="2789856"/>
    <lineage>
        <taxon>Bacteria</taxon>
        <taxon>Pseudomonadati</taxon>
        <taxon>Pseudomonadota</taxon>
        <taxon>Alphaproteobacteria</taxon>
        <taxon>Rhodobacterales</taxon>
        <taxon>Paracoccaceae</taxon>
        <taxon>Pontivivens</taxon>
    </lineage>
</organism>
<evidence type="ECO:0000256" key="5">
    <source>
        <dbReference type="ARBA" id="ARBA00022840"/>
    </source>
</evidence>
<evidence type="ECO:0000313" key="8">
    <source>
        <dbReference type="EMBL" id="QPH53938.1"/>
    </source>
</evidence>
<dbReference type="GO" id="GO:0008652">
    <property type="term" value="P:amino acid biosynthetic process"/>
    <property type="evidence" value="ECO:0007669"/>
    <property type="project" value="UniProtKB-KW"/>
</dbReference>
<comment type="subcellular location">
    <subcellularLocation>
        <location evidence="7">Cytoplasm</location>
    </subcellularLocation>
</comment>
<dbReference type="EMBL" id="CP064942">
    <property type="protein sequence ID" value="QPH53938.1"/>
    <property type="molecule type" value="Genomic_DNA"/>
</dbReference>
<dbReference type="Proteomes" id="UP000594800">
    <property type="component" value="Chromosome"/>
</dbReference>
<comment type="caution">
    <text evidence="7">Lacks conserved residue(s) required for the propagation of feature annotation.</text>
</comment>
<dbReference type="NCBIfam" id="NF010552">
    <property type="entry name" value="PRK13946.1"/>
    <property type="match status" value="1"/>
</dbReference>
<dbReference type="GO" id="GO:0005829">
    <property type="term" value="C:cytosol"/>
    <property type="evidence" value="ECO:0007669"/>
    <property type="project" value="TreeGrafter"/>
</dbReference>
<accession>A0A7S9LRK2</accession>
<keyword evidence="7" id="KW-0963">Cytoplasm</keyword>
<sequence length="183" mass="19566">MTGDQDDTAPARSIVLIGLMGAGKTSVGRRLAARLGLPFVDSDAEIEEAAGQSIPQIFETLGEPAFRDGERRVIARLLAGPPSVIATGGGAWMDAETRALVREGATSVWLKATVATLAGRVKDKPGRPLLHGKDVHAVLTQLAEQRYPVYAEADLTVQSRSGMAHDEMVRRILEGLEQLEEGQ</sequence>
<dbReference type="PANTHER" id="PTHR21087:SF16">
    <property type="entry name" value="SHIKIMATE KINASE 1, CHLOROPLASTIC"/>
    <property type="match status" value="1"/>
</dbReference>
<dbReference type="AlphaFoldDB" id="A0A7S9LRK2"/>
<dbReference type="Gene3D" id="3.40.50.300">
    <property type="entry name" value="P-loop containing nucleotide triphosphate hydrolases"/>
    <property type="match status" value="1"/>
</dbReference>
<dbReference type="HAMAP" id="MF_00109">
    <property type="entry name" value="Shikimate_kinase"/>
    <property type="match status" value="1"/>
</dbReference>
<evidence type="ECO:0000256" key="6">
    <source>
        <dbReference type="ARBA" id="ARBA00023141"/>
    </source>
</evidence>
<reference evidence="8 9" key="1">
    <citation type="submission" date="2020-11" db="EMBL/GenBank/DDBJ databases">
        <title>Description of Pontivivens ytuae sp. nov. isolated from deep sea sediment of Mariana Trench.</title>
        <authorList>
            <person name="Wang Z."/>
            <person name="Sun Q.-L."/>
            <person name="Xu X.-D."/>
            <person name="Tang Y.-Z."/>
            <person name="Zhang J."/>
        </authorList>
    </citation>
    <scope>NUCLEOTIDE SEQUENCE [LARGE SCALE GENOMIC DNA]</scope>
    <source>
        <strain evidence="8 9">MT2928</strain>
    </source>
</reference>
<protein>
    <recommendedName>
        <fullName evidence="7">Shikimate kinase</fullName>
        <shortName evidence="7">SK</shortName>
        <ecNumber evidence="7">2.7.1.71</ecNumber>
    </recommendedName>
</protein>
<comment type="function">
    <text evidence="7">Catalyzes the specific phosphorylation of the 3-hydroxyl group of shikimic acid using ATP as a cosubstrate.</text>
</comment>
<dbReference type="UniPathway" id="UPA00053">
    <property type="reaction ID" value="UER00088"/>
</dbReference>
<feature type="binding site" evidence="7">
    <location>
        <begin position="21"/>
        <end position="26"/>
    </location>
    <ligand>
        <name>ATP</name>
        <dbReference type="ChEBI" id="CHEBI:30616"/>
    </ligand>
</feature>
<evidence type="ECO:0000256" key="2">
    <source>
        <dbReference type="ARBA" id="ARBA00022679"/>
    </source>
</evidence>
<name>A0A7S9LRK2_9RHOB</name>
<keyword evidence="5 7" id="KW-0067">ATP-binding</keyword>
<evidence type="ECO:0000313" key="9">
    <source>
        <dbReference type="Proteomes" id="UP000594800"/>
    </source>
</evidence>
<feature type="binding site" evidence="7">
    <location>
        <position position="25"/>
    </location>
    <ligand>
        <name>Mg(2+)</name>
        <dbReference type="ChEBI" id="CHEBI:18420"/>
    </ligand>
</feature>
<dbReference type="GO" id="GO:0005524">
    <property type="term" value="F:ATP binding"/>
    <property type="evidence" value="ECO:0007669"/>
    <property type="project" value="UniProtKB-UniRule"/>
</dbReference>
<keyword evidence="1 7" id="KW-0028">Amino-acid biosynthesis</keyword>
<dbReference type="KEGG" id="poz:I0K15_19550"/>
<feature type="binding site" evidence="7">
    <location>
        <position position="89"/>
    </location>
    <ligand>
        <name>substrate</name>
    </ligand>
</feature>
<comment type="cofactor">
    <cofactor evidence="7">
        <name>Mg(2+)</name>
        <dbReference type="ChEBI" id="CHEBI:18420"/>
    </cofactor>
    <text evidence="7">Binds 1 Mg(2+) ion per subunit.</text>
</comment>
<comment type="pathway">
    <text evidence="7">Metabolic intermediate biosynthesis; chorismate biosynthesis; chorismate from D-erythrose 4-phosphate and phosphoenolpyruvate: step 5/7.</text>
</comment>
<dbReference type="SUPFAM" id="SSF52540">
    <property type="entry name" value="P-loop containing nucleoside triphosphate hydrolases"/>
    <property type="match status" value="1"/>
</dbReference>
<keyword evidence="7" id="KW-0460">Magnesium</keyword>
<keyword evidence="7" id="KW-0479">Metal-binding</keyword>
<keyword evidence="3 7" id="KW-0547">Nucleotide-binding</keyword>
<dbReference type="PRINTS" id="PR01100">
    <property type="entry name" value="SHIKIMTKNASE"/>
</dbReference>
<evidence type="ECO:0000256" key="3">
    <source>
        <dbReference type="ARBA" id="ARBA00022741"/>
    </source>
</evidence>
<dbReference type="CDD" id="cd00464">
    <property type="entry name" value="SK"/>
    <property type="match status" value="1"/>
</dbReference>
<dbReference type="InterPro" id="IPR027417">
    <property type="entry name" value="P-loop_NTPase"/>
</dbReference>
<feature type="binding site" evidence="7">
    <location>
        <position position="127"/>
    </location>
    <ligand>
        <name>ATP</name>
        <dbReference type="ChEBI" id="CHEBI:30616"/>
    </ligand>
</feature>
<dbReference type="InterPro" id="IPR000623">
    <property type="entry name" value="Shikimate_kinase/TSH1"/>
</dbReference>
<keyword evidence="6 7" id="KW-0057">Aromatic amino acid biosynthesis</keyword>
<keyword evidence="2 7" id="KW-0808">Transferase</keyword>
<keyword evidence="4 7" id="KW-0418">Kinase</keyword>
<dbReference type="PANTHER" id="PTHR21087">
    <property type="entry name" value="SHIKIMATE KINASE"/>
    <property type="match status" value="1"/>
</dbReference>
<feature type="binding site" evidence="7">
    <location>
        <position position="146"/>
    </location>
    <ligand>
        <name>substrate</name>
    </ligand>
</feature>
<dbReference type="GO" id="GO:0009073">
    <property type="term" value="P:aromatic amino acid family biosynthetic process"/>
    <property type="evidence" value="ECO:0007669"/>
    <property type="project" value="UniProtKB-KW"/>
</dbReference>
<proteinExistence type="inferred from homology"/>
<evidence type="ECO:0000256" key="4">
    <source>
        <dbReference type="ARBA" id="ARBA00022777"/>
    </source>
</evidence>
<comment type="catalytic activity">
    <reaction evidence="7">
        <text>shikimate + ATP = 3-phosphoshikimate + ADP + H(+)</text>
        <dbReference type="Rhea" id="RHEA:13121"/>
        <dbReference type="ChEBI" id="CHEBI:15378"/>
        <dbReference type="ChEBI" id="CHEBI:30616"/>
        <dbReference type="ChEBI" id="CHEBI:36208"/>
        <dbReference type="ChEBI" id="CHEBI:145989"/>
        <dbReference type="ChEBI" id="CHEBI:456216"/>
        <dbReference type="EC" id="2.7.1.71"/>
    </reaction>
</comment>
<evidence type="ECO:0000256" key="7">
    <source>
        <dbReference type="HAMAP-Rule" id="MF_00109"/>
    </source>
</evidence>
<comment type="similarity">
    <text evidence="7">Belongs to the shikimate kinase family.</text>
</comment>
<gene>
    <name evidence="7" type="primary">aroK</name>
    <name evidence="8" type="ORF">I0K15_19550</name>
</gene>
<evidence type="ECO:0000256" key="1">
    <source>
        <dbReference type="ARBA" id="ARBA00022605"/>
    </source>
</evidence>
<feature type="binding site" evidence="7">
    <location>
        <position position="43"/>
    </location>
    <ligand>
        <name>substrate</name>
    </ligand>
</feature>
<comment type="subunit">
    <text evidence="7">Monomer.</text>
</comment>
<feature type="binding site" evidence="7">
    <location>
        <position position="67"/>
    </location>
    <ligand>
        <name>substrate</name>
    </ligand>
</feature>
<dbReference type="InterPro" id="IPR031322">
    <property type="entry name" value="Shikimate/glucono_kinase"/>
</dbReference>
<dbReference type="GO" id="GO:0000287">
    <property type="term" value="F:magnesium ion binding"/>
    <property type="evidence" value="ECO:0007669"/>
    <property type="project" value="UniProtKB-UniRule"/>
</dbReference>
<dbReference type="EC" id="2.7.1.71" evidence="7"/>
<dbReference type="RefSeq" id="WP_196103147.1">
    <property type="nucleotide sequence ID" value="NZ_CP064942.1"/>
</dbReference>
<dbReference type="GO" id="GO:0009423">
    <property type="term" value="P:chorismate biosynthetic process"/>
    <property type="evidence" value="ECO:0007669"/>
    <property type="project" value="UniProtKB-UniRule"/>
</dbReference>
<keyword evidence="9" id="KW-1185">Reference proteome</keyword>
<dbReference type="GO" id="GO:0004765">
    <property type="term" value="F:shikimate kinase activity"/>
    <property type="evidence" value="ECO:0007669"/>
    <property type="project" value="UniProtKB-UniRule"/>
</dbReference>
<dbReference type="Pfam" id="PF01202">
    <property type="entry name" value="SKI"/>
    <property type="match status" value="1"/>
</dbReference>